<dbReference type="EMBL" id="JARJLG010000107">
    <property type="protein sequence ID" value="KAJ7744461.1"/>
    <property type="molecule type" value="Genomic_DNA"/>
</dbReference>
<dbReference type="Proteomes" id="UP001215280">
    <property type="component" value="Unassembled WGS sequence"/>
</dbReference>
<feature type="region of interest" description="Disordered" evidence="1">
    <location>
        <begin position="483"/>
        <end position="517"/>
    </location>
</feature>
<accession>A0AAD7IM74</accession>
<reference evidence="2" key="1">
    <citation type="submission" date="2023-03" db="EMBL/GenBank/DDBJ databases">
        <title>Massive genome expansion in bonnet fungi (Mycena s.s.) driven by repeated elements and novel gene families across ecological guilds.</title>
        <authorList>
            <consortium name="Lawrence Berkeley National Laboratory"/>
            <person name="Harder C.B."/>
            <person name="Miyauchi S."/>
            <person name="Viragh M."/>
            <person name="Kuo A."/>
            <person name="Thoen E."/>
            <person name="Andreopoulos B."/>
            <person name="Lu D."/>
            <person name="Skrede I."/>
            <person name="Drula E."/>
            <person name="Henrissat B."/>
            <person name="Morin E."/>
            <person name="Kohler A."/>
            <person name="Barry K."/>
            <person name="LaButti K."/>
            <person name="Morin E."/>
            <person name="Salamov A."/>
            <person name="Lipzen A."/>
            <person name="Mereny Z."/>
            <person name="Hegedus B."/>
            <person name="Baldrian P."/>
            <person name="Stursova M."/>
            <person name="Weitz H."/>
            <person name="Taylor A."/>
            <person name="Grigoriev I.V."/>
            <person name="Nagy L.G."/>
            <person name="Martin F."/>
            <person name="Kauserud H."/>
        </authorList>
    </citation>
    <scope>NUCLEOTIDE SEQUENCE</scope>
    <source>
        <strain evidence="2">CBHHK188m</strain>
    </source>
</reference>
<evidence type="ECO:0000256" key="1">
    <source>
        <dbReference type="SAM" id="MobiDB-lite"/>
    </source>
</evidence>
<feature type="compositionally biased region" description="Acidic residues" evidence="1">
    <location>
        <begin position="507"/>
        <end position="517"/>
    </location>
</feature>
<gene>
    <name evidence="2" type="ORF">DFH07DRAFT_777037</name>
</gene>
<name>A0AAD7IM74_9AGAR</name>
<dbReference type="AlphaFoldDB" id="A0AAD7IM74"/>
<comment type="caution">
    <text evidence="2">The sequence shown here is derived from an EMBL/GenBank/DDBJ whole genome shotgun (WGS) entry which is preliminary data.</text>
</comment>
<evidence type="ECO:0000313" key="2">
    <source>
        <dbReference type="EMBL" id="KAJ7744461.1"/>
    </source>
</evidence>
<protein>
    <submittedName>
        <fullName evidence="2">Uncharacterized protein</fullName>
    </submittedName>
</protein>
<evidence type="ECO:0000313" key="3">
    <source>
        <dbReference type="Proteomes" id="UP001215280"/>
    </source>
</evidence>
<sequence>MPPSSGAHLERVWTPQLRLYEEDAEVFHAEPFATEFAERAKSTVTRRGAGDLWEKLTALLATPRWVQYISDWLSYTLGGEIVDLVPGFALNRGCKLFVEVLWIRYNSKGSSDGDVQALDLLLKAQRNNMDEFRPYAGSPSDGYNLQPKPPADFCWIDELQQCETWDEDSDAGERDSDWEDASDYDDEDDPMDSDFLDPDYCVEETEQAALEDEGQLPNFVQTASDLNIAALPTKLPPDCDLTDDQVPYQWAPHIAEFFFPEEHMSDLQPEEKLKKAMEPRDKTAVVVDLVAMRKLGPKVYKSQMFQQALEESGLRDLMDRICRRGNLIETSHADVQDSFRWHDWKISYAEMICRWVAAVRTQAEYDATVPQPDPNFVFTPLEAEQLLQFISAHPRMHPWSYDPLAVYLFLSLECFTINCELWLVPSLQELKYPRVNGWNCETVYRRITNFGVYLNPRSCKEFLEQLDPRLAVVISESSRHKSQIRKVPNAKPTASTDDSDRNSNSDSDSDSEIDSESELPMVTVRVLSPSQIRKRNQQANLARKKVDQTLAGSGTRACTQVLVNVKPRNCKNLIGSALTCARVGNRLRPKPLLICHRPNVYKRCGKDIVQFIWESQGQGKKAKMVGGVSFEVFSKKTLAQLIDNHRRIKVRAIRRREAMQEWAYGVGVREMDMDHTPVTRACHKGDTPDDIRALFRHAVTNVLTGY</sequence>
<proteinExistence type="predicted"/>
<organism evidence="2 3">
    <name type="scientific">Mycena maculata</name>
    <dbReference type="NCBI Taxonomy" id="230809"/>
    <lineage>
        <taxon>Eukaryota</taxon>
        <taxon>Fungi</taxon>
        <taxon>Dikarya</taxon>
        <taxon>Basidiomycota</taxon>
        <taxon>Agaricomycotina</taxon>
        <taxon>Agaricomycetes</taxon>
        <taxon>Agaricomycetidae</taxon>
        <taxon>Agaricales</taxon>
        <taxon>Marasmiineae</taxon>
        <taxon>Mycenaceae</taxon>
        <taxon>Mycena</taxon>
    </lineage>
</organism>
<keyword evidence="3" id="KW-1185">Reference proteome</keyword>
<feature type="region of interest" description="Disordered" evidence="1">
    <location>
        <begin position="165"/>
        <end position="195"/>
    </location>
</feature>